<proteinExistence type="predicted"/>
<evidence type="ECO:0000313" key="2">
    <source>
        <dbReference type="Proteomes" id="UP000230423"/>
    </source>
</evidence>
<dbReference type="Proteomes" id="UP000230423">
    <property type="component" value="Unassembled WGS sequence"/>
</dbReference>
<organism evidence="1 2">
    <name type="scientific">Teladorsagia circumcincta</name>
    <name type="common">Brown stomach worm</name>
    <name type="synonym">Ostertagia circumcincta</name>
    <dbReference type="NCBI Taxonomy" id="45464"/>
    <lineage>
        <taxon>Eukaryota</taxon>
        <taxon>Metazoa</taxon>
        <taxon>Ecdysozoa</taxon>
        <taxon>Nematoda</taxon>
        <taxon>Chromadorea</taxon>
        <taxon>Rhabditida</taxon>
        <taxon>Rhabditina</taxon>
        <taxon>Rhabditomorpha</taxon>
        <taxon>Strongyloidea</taxon>
        <taxon>Trichostrongylidae</taxon>
        <taxon>Teladorsagia</taxon>
    </lineage>
</organism>
<dbReference type="AlphaFoldDB" id="A0A2G9U5G8"/>
<accession>A0A2G9U5G8</accession>
<name>A0A2G9U5G8_TELCI</name>
<sequence>MLKILTDLLGKAEKESRAGNIALMILGDPILSKVYDRIQAKYSYRAAGAFAEYHRLPNQCSGLCSRQKFVLNRILLTFKRPTDGRLTKIADESACRRKSLFGKEGVIERYDFSYAFSRLQLRCNKMELVQYIPAVERVRQGAVNHDRARRQGFELTSHEFSEYCDRLSRLPSIERGFYSKSRRFAVLGQSPNTAEQPFVNVAGDVPSSLLSKRLCEFMKGGDVIRKRLKRQFEYKDDLIDKKSIEFYDDMIAKIDQLLSV</sequence>
<dbReference type="EMBL" id="KZ349049">
    <property type="protein sequence ID" value="PIO65398.1"/>
    <property type="molecule type" value="Genomic_DNA"/>
</dbReference>
<reference evidence="1 2" key="1">
    <citation type="submission" date="2015-09" db="EMBL/GenBank/DDBJ databases">
        <title>Draft genome of the parasitic nematode Teladorsagia circumcincta isolate WARC Sus (inbred).</title>
        <authorList>
            <person name="Mitreva M."/>
        </authorList>
    </citation>
    <scope>NUCLEOTIDE SEQUENCE [LARGE SCALE GENOMIC DNA]</scope>
    <source>
        <strain evidence="1 2">S</strain>
    </source>
</reference>
<keyword evidence="2" id="KW-1185">Reference proteome</keyword>
<protein>
    <submittedName>
        <fullName evidence="1">Uncharacterized protein</fullName>
    </submittedName>
</protein>
<evidence type="ECO:0000313" key="1">
    <source>
        <dbReference type="EMBL" id="PIO65398.1"/>
    </source>
</evidence>
<dbReference type="OrthoDB" id="5871284at2759"/>
<gene>
    <name evidence="1" type="ORF">TELCIR_12939</name>
</gene>